<dbReference type="OrthoDB" id="9794902at2"/>
<dbReference type="EC" id="1.1.1.34" evidence="2"/>
<dbReference type="GO" id="GO:0008299">
    <property type="term" value="P:isoprenoid biosynthetic process"/>
    <property type="evidence" value="ECO:0007669"/>
    <property type="project" value="InterPro"/>
</dbReference>
<proteinExistence type="inferred from homology"/>
<dbReference type="Gene3D" id="3.30.70.420">
    <property type="entry name" value="Hydroxymethylglutaryl-CoA reductase, class I/II, NAD/NADP-binding domain"/>
    <property type="match status" value="1"/>
</dbReference>
<dbReference type="AlphaFoldDB" id="A0A3E0H3L4"/>
<dbReference type="InterPro" id="IPR009023">
    <property type="entry name" value="HMG_CoA_Rdtase_NAD(P)-bd_sf"/>
</dbReference>
<dbReference type="GO" id="GO:0004420">
    <property type="term" value="F:hydroxymethylglutaryl-CoA reductase (NADPH) activity"/>
    <property type="evidence" value="ECO:0007669"/>
    <property type="project" value="UniProtKB-EC"/>
</dbReference>
<dbReference type="RefSeq" id="WP_116208353.1">
    <property type="nucleotide sequence ID" value="NZ_QUNR01000003.1"/>
</dbReference>
<dbReference type="GO" id="GO:0015936">
    <property type="term" value="P:coenzyme A metabolic process"/>
    <property type="evidence" value="ECO:0007669"/>
    <property type="project" value="InterPro"/>
</dbReference>
<accession>A0A3E0H3L4</accession>
<keyword evidence="4" id="KW-0560">Oxidoreductase</keyword>
<keyword evidence="6" id="KW-1185">Reference proteome</keyword>
<keyword evidence="3" id="KW-0521">NADP</keyword>
<dbReference type="Proteomes" id="UP000256774">
    <property type="component" value="Unassembled WGS sequence"/>
</dbReference>
<comment type="similarity">
    <text evidence="1">Belongs to the HMG-CoA reductase family.</text>
</comment>
<dbReference type="InterPro" id="IPR002202">
    <property type="entry name" value="HMG_CoA_Rdtase"/>
</dbReference>
<evidence type="ECO:0000256" key="3">
    <source>
        <dbReference type="ARBA" id="ARBA00022857"/>
    </source>
</evidence>
<evidence type="ECO:0000256" key="4">
    <source>
        <dbReference type="ARBA" id="ARBA00023002"/>
    </source>
</evidence>
<reference evidence="5 6" key="1">
    <citation type="submission" date="2018-08" db="EMBL/GenBank/DDBJ databases">
        <title>Genomic Encyclopedia of Type Strains, Phase IV (KMG-IV): sequencing the most valuable type-strain genomes for metagenomic binning, comparative biology and taxonomic classification.</title>
        <authorList>
            <person name="Goeker M."/>
        </authorList>
    </citation>
    <scope>NUCLEOTIDE SEQUENCE [LARGE SCALE GENOMIC DNA]</scope>
    <source>
        <strain evidence="5 6">DSM 26022</strain>
    </source>
</reference>
<gene>
    <name evidence="5" type="ORF">DFR26_1523</name>
</gene>
<evidence type="ECO:0000256" key="1">
    <source>
        <dbReference type="ARBA" id="ARBA00007661"/>
    </source>
</evidence>
<dbReference type="InterPro" id="IPR023074">
    <property type="entry name" value="HMG_CoA_Rdtase_cat_sf"/>
</dbReference>
<evidence type="ECO:0000313" key="5">
    <source>
        <dbReference type="EMBL" id="REH37741.1"/>
    </source>
</evidence>
<dbReference type="Gene3D" id="3.90.770.10">
    <property type="entry name" value="3-hydroxy-3-methylglutaryl-coenzyme A Reductase, Chain A, domain 2"/>
    <property type="match status" value="1"/>
</dbReference>
<organism evidence="5 6">
    <name type="scientific">Paraperlucidibaca baekdonensis</name>
    <dbReference type="NCBI Taxonomy" id="748120"/>
    <lineage>
        <taxon>Bacteria</taxon>
        <taxon>Pseudomonadati</taxon>
        <taxon>Pseudomonadota</taxon>
        <taxon>Gammaproteobacteria</taxon>
        <taxon>Moraxellales</taxon>
        <taxon>Moraxellaceae</taxon>
        <taxon>Paraperlucidibaca</taxon>
    </lineage>
</organism>
<dbReference type="PANTHER" id="PTHR10572:SF24">
    <property type="entry name" value="3-HYDROXY-3-METHYLGLUTARYL-COENZYME A REDUCTASE"/>
    <property type="match status" value="1"/>
</dbReference>
<dbReference type="PANTHER" id="PTHR10572">
    <property type="entry name" value="3-HYDROXY-3-METHYLGLUTARYL-COENZYME A REDUCTASE"/>
    <property type="match status" value="1"/>
</dbReference>
<dbReference type="EMBL" id="QUNR01000003">
    <property type="protein sequence ID" value="REH37741.1"/>
    <property type="molecule type" value="Genomic_DNA"/>
</dbReference>
<dbReference type="Pfam" id="PF00368">
    <property type="entry name" value="HMG-CoA_red"/>
    <property type="match status" value="1"/>
</dbReference>
<dbReference type="InterPro" id="IPR009029">
    <property type="entry name" value="HMG_CoA_Rdtase_sub-bd_dom_sf"/>
</dbReference>
<dbReference type="PRINTS" id="PR00071">
    <property type="entry name" value="HMGCOARDTASE"/>
</dbReference>
<evidence type="ECO:0000256" key="2">
    <source>
        <dbReference type="ARBA" id="ARBA00012999"/>
    </source>
</evidence>
<evidence type="ECO:0000313" key="6">
    <source>
        <dbReference type="Proteomes" id="UP000256774"/>
    </source>
</evidence>
<dbReference type="InterPro" id="IPR004554">
    <property type="entry name" value="HMG_CoA_Rdtase_eu_arc"/>
</dbReference>
<dbReference type="PROSITE" id="PS50065">
    <property type="entry name" value="HMG_COA_REDUCTASE_4"/>
    <property type="match status" value="1"/>
</dbReference>
<dbReference type="SUPFAM" id="SSF56542">
    <property type="entry name" value="Substrate-binding domain of HMG-CoA reductase"/>
    <property type="match status" value="1"/>
</dbReference>
<sequence length="391" mass="41700">MSLPKLPRDKTSDYSHAMAQARRDTVTAATNAALTHTGQFSIDPALLPGNIEGFSGVVQVPMGFAGPILVDGEHAQGEFYVPMATTEGTLLASYSRGMRLTREAGGVRTTVIDDAMQRAPIFVFDDARRARDFGHWVSAHFADIKAAAEATTRSGQLRDIQQFAQGKLRWLRFNFTTGDAAGQNMVSKATHAACQWILAQQPPGLAHFSLAANFDTDKKHSTVNSLHTRGKRVVAEITLPAKLLQEVMHTSGEALFKQRQLSNMGAMMAGSVNNGAHFANGITAVFMACGQDVANVAESSAGFVHGELLANGDYYFSVTIPALIVASYGGGTGLPTQRECLEVMGCYGAGKVNKLAEIIAATVLCGELSLASAIVSDQWVSSHDALGRNRP</sequence>
<protein>
    <recommendedName>
        <fullName evidence="2">hydroxymethylglutaryl-CoA reductase (NADPH)</fullName>
        <ecNumber evidence="2">1.1.1.34</ecNumber>
    </recommendedName>
</protein>
<comment type="caution">
    <text evidence="5">The sequence shown here is derived from an EMBL/GenBank/DDBJ whole genome shotgun (WGS) entry which is preliminary data.</text>
</comment>
<dbReference type="CDD" id="cd00643">
    <property type="entry name" value="HMG-CoA_reductase_classI"/>
    <property type="match status" value="1"/>
</dbReference>
<dbReference type="SUPFAM" id="SSF55035">
    <property type="entry name" value="NAD-binding domain of HMG-CoA reductase"/>
    <property type="match status" value="1"/>
</dbReference>
<name>A0A3E0H3L4_9GAMM</name>